<dbReference type="InterPro" id="IPR050105">
    <property type="entry name" value="MoCo_biosynth_MoaA/MoaC"/>
</dbReference>
<evidence type="ECO:0000256" key="1">
    <source>
        <dbReference type="ARBA" id="ARBA00023150"/>
    </source>
</evidence>
<evidence type="ECO:0000259" key="3">
    <source>
        <dbReference type="Pfam" id="PF06463"/>
    </source>
</evidence>
<reference evidence="4 5" key="1">
    <citation type="submission" date="2020-02" db="EMBL/GenBank/DDBJ databases">
        <title>Genome sequences of Thiorhodococcus mannitoliphagus and Thiorhodococcus minor, purple sulfur photosynthetic bacteria in the gammaproteobacterial family, Chromatiaceae.</title>
        <authorList>
            <person name="Aviles F.A."/>
            <person name="Meyer T.E."/>
            <person name="Kyndt J.A."/>
        </authorList>
    </citation>
    <scope>NUCLEOTIDE SEQUENCE [LARGE SCALE GENOMIC DNA]</scope>
    <source>
        <strain evidence="4 5">DSM 11518</strain>
    </source>
</reference>
<dbReference type="InterPro" id="IPR013785">
    <property type="entry name" value="Aldolase_TIM"/>
</dbReference>
<protein>
    <recommendedName>
        <fullName evidence="3">Molybdenum cofactor biosynthesis protein A-like twitch domain-containing protein</fullName>
    </recommendedName>
</protein>
<evidence type="ECO:0000313" key="4">
    <source>
        <dbReference type="EMBL" id="NEV61064.1"/>
    </source>
</evidence>
<keyword evidence="2" id="KW-0456">Lyase</keyword>
<dbReference type="GO" id="GO:0061798">
    <property type="term" value="F:GTP 3',8'-cyclase activity"/>
    <property type="evidence" value="ECO:0007669"/>
    <property type="project" value="TreeGrafter"/>
</dbReference>
<dbReference type="GO" id="GO:0061799">
    <property type="term" value="F:cyclic pyranopterin monophosphate synthase activity"/>
    <property type="evidence" value="ECO:0007669"/>
    <property type="project" value="TreeGrafter"/>
</dbReference>
<dbReference type="InterPro" id="IPR010505">
    <property type="entry name" value="MoaA_twitch"/>
</dbReference>
<dbReference type="GO" id="GO:0051539">
    <property type="term" value="F:4 iron, 4 sulfur cluster binding"/>
    <property type="evidence" value="ECO:0007669"/>
    <property type="project" value="UniProtKB-KW"/>
</dbReference>
<sequence>MLRDLEAAGLALAPRVERTGGPSRYYRVMGTDTRVGFISPHSQSFCADCNRIRVTAEGRLLLCLGQKHSIDLRRLLRANPTEDTPLKTGIRASLERSREVMISAAGPDPSWRGT</sequence>
<dbReference type="SUPFAM" id="SSF102114">
    <property type="entry name" value="Radical SAM enzymes"/>
    <property type="match status" value="1"/>
</dbReference>
<dbReference type="GO" id="GO:0006777">
    <property type="term" value="P:Mo-molybdopterin cofactor biosynthetic process"/>
    <property type="evidence" value="ECO:0007669"/>
    <property type="project" value="UniProtKB-KW"/>
</dbReference>
<dbReference type="EMBL" id="JAAIJQ010000007">
    <property type="protein sequence ID" value="NEV61064.1"/>
    <property type="molecule type" value="Genomic_DNA"/>
</dbReference>
<dbReference type="AlphaFoldDB" id="A0A6M0JVH8"/>
<accession>A0A6M0JVH8</accession>
<dbReference type="RefSeq" id="WP_164451114.1">
    <property type="nucleotide sequence ID" value="NZ_JAAIJQ010000007.1"/>
</dbReference>
<dbReference type="InterPro" id="IPR058240">
    <property type="entry name" value="rSAM_sf"/>
</dbReference>
<dbReference type="PANTHER" id="PTHR22960:SF0">
    <property type="entry name" value="MOLYBDENUM COFACTOR BIOSYNTHESIS PROTEIN 1"/>
    <property type="match status" value="1"/>
</dbReference>
<dbReference type="Pfam" id="PF06463">
    <property type="entry name" value="Mob_synth_C"/>
    <property type="match status" value="1"/>
</dbReference>
<evidence type="ECO:0000256" key="2">
    <source>
        <dbReference type="ARBA" id="ARBA00023239"/>
    </source>
</evidence>
<name>A0A6M0JVH8_9GAMM</name>
<comment type="caution">
    <text evidence="4">The sequence shown here is derived from an EMBL/GenBank/DDBJ whole genome shotgun (WGS) entry which is preliminary data.</text>
</comment>
<keyword evidence="1" id="KW-0501">Molybdenum cofactor biosynthesis</keyword>
<dbReference type="PANTHER" id="PTHR22960">
    <property type="entry name" value="MOLYBDOPTERIN COFACTOR SYNTHESIS PROTEIN A"/>
    <property type="match status" value="1"/>
</dbReference>
<dbReference type="Gene3D" id="3.20.20.70">
    <property type="entry name" value="Aldolase class I"/>
    <property type="match status" value="1"/>
</dbReference>
<organism evidence="4 5">
    <name type="scientific">Thiorhodococcus minor</name>
    <dbReference type="NCBI Taxonomy" id="57489"/>
    <lineage>
        <taxon>Bacteria</taxon>
        <taxon>Pseudomonadati</taxon>
        <taxon>Pseudomonadota</taxon>
        <taxon>Gammaproteobacteria</taxon>
        <taxon>Chromatiales</taxon>
        <taxon>Chromatiaceae</taxon>
        <taxon>Thiorhodococcus</taxon>
    </lineage>
</organism>
<gene>
    <name evidence="4" type="ORF">G3446_03970</name>
</gene>
<feature type="domain" description="Molybdenum cofactor biosynthesis protein A-like twitch" evidence="3">
    <location>
        <begin position="4"/>
        <end position="96"/>
    </location>
</feature>
<proteinExistence type="predicted"/>
<evidence type="ECO:0000313" key="5">
    <source>
        <dbReference type="Proteomes" id="UP000483379"/>
    </source>
</evidence>
<dbReference type="Proteomes" id="UP000483379">
    <property type="component" value="Unassembled WGS sequence"/>
</dbReference>
<dbReference type="CDD" id="cd21117">
    <property type="entry name" value="Twitch_MoaA"/>
    <property type="match status" value="1"/>
</dbReference>
<keyword evidence="5" id="KW-1185">Reference proteome</keyword>